<dbReference type="OrthoDB" id="10052615at2759"/>
<feature type="region of interest" description="Disordered" evidence="3">
    <location>
        <begin position="336"/>
        <end position="360"/>
    </location>
</feature>
<feature type="compositionally biased region" description="Polar residues" evidence="3">
    <location>
        <begin position="252"/>
        <end position="262"/>
    </location>
</feature>
<dbReference type="RefSeq" id="XP_013241712.1">
    <property type="nucleotide sequence ID" value="XM_013386258.1"/>
</dbReference>
<dbReference type="InParanoid" id="A0A066VI83"/>
<dbReference type="InterPro" id="IPR010565">
    <property type="entry name" value="Muskelin_N"/>
</dbReference>
<name>A0A066VI83_TILAU</name>
<dbReference type="InterPro" id="IPR008979">
    <property type="entry name" value="Galactose-bd-like_sf"/>
</dbReference>
<dbReference type="FunCoup" id="A0A066VI83">
    <property type="interactions" value="406"/>
</dbReference>
<evidence type="ECO:0000259" key="5">
    <source>
        <dbReference type="Pfam" id="PF24981"/>
    </source>
</evidence>
<sequence length="845" mass="94034">MASHVQQPAAAAAEAPGASSSGRSLVAHPNVPLRYSVAEASSYSGNYHPSNILVDRPHDLTSRWSGASVVSMQSVHTNQYILLQLDRPAVVRRIQFGKYHKAHPCNLADFKVYGWPITWIRLLRAGLRNDNVKEEFDLRWTDEAGIPFACRYIKLVPLAAHQPKFNFSVWYIALSGVRDAPLVASVARAYGLHAEDCTTRLILKHLRERAHWHAFKALLASSGIGNGVCGDAVLAPDGAIEVQQHQQQQQQSRSASAKQLGQHQRPFEHPLLTHLFDSLVKRGAWDEAESWLESAAFGLDAPALASSVTGLHAPTQQPQPPPLFSAYLSRTLPRPRWQPIEPAEPRSADADDAPSPCGRGGHQMCLDSDNGIAYMFGGWDGERDLADFWAYHIHQGTWRLISADAQAQGGPGPRSCHKMCYCPRTGFIYVLGRFVDQDRQLELAAVSTVAAATGHSPDFYRFSTRTGQWTLLSRDTANEGGPRLLYDHQMLVDHESQLLYVFGGRVIHPADPNRIELSGMYRYDVIASKWAFLFDDSTPAPWRIPSRVGHSMLIDTRPSGQRQLWIMSGQRGDRYLTDMWRYDLATGKCSEVTRDYLADGPHAGFTPRAALDSKSHEIYYFTGLVQRRSSNERLRSSFWIYHMDSNTWSLLYEYGGEPQPRYAAQMVFDAPHSTFYMFGGNPADPQAPSIRLDDFWQLTLVRPSVEDVLRQAKFLVRQQRFYEMTKGGKGAGFASPTAMQALTYLQTEVSAVVNHSDEGESTIFRKLMSHLLTSGGGGGGANGSATNPTSPPPPHVEEGRPTELYRQRLRLFNKLLKFFPPDCCEPTGDLCNAVALLSARFAGKA</sequence>
<evidence type="ECO:0000256" key="3">
    <source>
        <dbReference type="SAM" id="MobiDB-lite"/>
    </source>
</evidence>
<dbReference type="STRING" id="1037660.A0A066VI83"/>
<dbReference type="SUPFAM" id="SSF117281">
    <property type="entry name" value="Kelch motif"/>
    <property type="match status" value="1"/>
</dbReference>
<dbReference type="Pfam" id="PF06588">
    <property type="entry name" value="Muskelin_N"/>
    <property type="match status" value="1"/>
</dbReference>
<dbReference type="AlphaFoldDB" id="A0A066VI83"/>
<reference evidence="6 7" key="1">
    <citation type="submission" date="2014-05" db="EMBL/GenBank/DDBJ databases">
        <title>Draft genome sequence of a rare smut relative, Tilletiaria anomala UBC 951.</title>
        <authorList>
            <consortium name="DOE Joint Genome Institute"/>
            <person name="Toome M."/>
            <person name="Kuo A."/>
            <person name="Henrissat B."/>
            <person name="Lipzen A."/>
            <person name="Tritt A."/>
            <person name="Yoshinaga Y."/>
            <person name="Zane M."/>
            <person name="Barry K."/>
            <person name="Grigoriev I.V."/>
            <person name="Spatafora J.W."/>
            <person name="Aimea M.C."/>
        </authorList>
    </citation>
    <scope>NUCLEOTIDE SEQUENCE [LARGE SCALE GENOMIC DNA]</scope>
    <source>
        <strain evidence="6 7">UBC 951</strain>
    </source>
</reference>
<keyword evidence="7" id="KW-1185">Reference proteome</keyword>
<dbReference type="InterPro" id="IPR006652">
    <property type="entry name" value="Kelch_1"/>
</dbReference>
<evidence type="ECO:0000256" key="1">
    <source>
        <dbReference type="ARBA" id="ARBA00022441"/>
    </source>
</evidence>
<organism evidence="6 7">
    <name type="scientific">Tilletiaria anomala (strain ATCC 24038 / CBS 436.72 / UBC 951)</name>
    <dbReference type="NCBI Taxonomy" id="1037660"/>
    <lineage>
        <taxon>Eukaryota</taxon>
        <taxon>Fungi</taxon>
        <taxon>Dikarya</taxon>
        <taxon>Basidiomycota</taxon>
        <taxon>Ustilaginomycotina</taxon>
        <taxon>Exobasidiomycetes</taxon>
        <taxon>Georgefischeriales</taxon>
        <taxon>Tilletiariaceae</taxon>
        <taxon>Tilletiaria</taxon>
    </lineage>
</organism>
<feature type="compositionally biased region" description="Low complexity" evidence="3">
    <location>
        <begin position="8"/>
        <end position="22"/>
    </location>
</feature>
<protein>
    <submittedName>
        <fullName evidence="6">Uncharacterized protein</fullName>
    </submittedName>
</protein>
<dbReference type="Pfam" id="PF24981">
    <property type="entry name" value="Beta-prop_ATRN-LZTR1"/>
    <property type="match status" value="1"/>
</dbReference>
<accession>A0A066VI83</accession>
<keyword evidence="2" id="KW-0677">Repeat</keyword>
<evidence type="ECO:0000313" key="7">
    <source>
        <dbReference type="Proteomes" id="UP000027361"/>
    </source>
</evidence>
<dbReference type="InterPro" id="IPR015915">
    <property type="entry name" value="Kelch-typ_b-propeller"/>
</dbReference>
<feature type="domain" description="Attractin/MKLN-like beta-propeller" evidence="5">
    <location>
        <begin position="455"/>
        <end position="683"/>
    </location>
</feature>
<dbReference type="EMBL" id="JMSN01000080">
    <property type="protein sequence ID" value="KDN41422.1"/>
    <property type="molecule type" value="Genomic_DNA"/>
</dbReference>
<feature type="domain" description="Muskelin N-terminal" evidence="4">
    <location>
        <begin position="33"/>
        <end position="221"/>
    </location>
</feature>
<dbReference type="PANTHER" id="PTHR15526">
    <property type="entry name" value="MUSKELIN"/>
    <property type="match status" value="1"/>
</dbReference>
<dbReference type="Gene3D" id="2.60.120.260">
    <property type="entry name" value="Galactose-binding domain-like"/>
    <property type="match status" value="1"/>
</dbReference>
<dbReference type="GO" id="GO:0005737">
    <property type="term" value="C:cytoplasm"/>
    <property type="evidence" value="ECO:0007669"/>
    <property type="project" value="TreeGrafter"/>
</dbReference>
<feature type="region of interest" description="Disordered" evidence="3">
    <location>
        <begin position="1"/>
        <end position="23"/>
    </location>
</feature>
<dbReference type="HOGENOM" id="CLU_004210_0_1_1"/>
<dbReference type="Pfam" id="PF01344">
    <property type="entry name" value="Kelch_1"/>
    <property type="match status" value="1"/>
</dbReference>
<evidence type="ECO:0000259" key="4">
    <source>
        <dbReference type="Pfam" id="PF06588"/>
    </source>
</evidence>
<dbReference type="PANTHER" id="PTHR15526:SF5">
    <property type="entry name" value="MUSKELIN"/>
    <property type="match status" value="1"/>
</dbReference>
<feature type="region of interest" description="Disordered" evidence="3">
    <location>
        <begin position="775"/>
        <end position="799"/>
    </location>
</feature>
<gene>
    <name evidence="6" type="ORF">K437DRAFT_279066</name>
</gene>
<dbReference type="GeneID" id="25266882"/>
<dbReference type="SUPFAM" id="SSF49785">
    <property type="entry name" value="Galactose-binding domain-like"/>
    <property type="match status" value="1"/>
</dbReference>
<evidence type="ECO:0000256" key="2">
    <source>
        <dbReference type="ARBA" id="ARBA00022737"/>
    </source>
</evidence>
<feature type="region of interest" description="Disordered" evidence="3">
    <location>
        <begin position="241"/>
        <end position="263"/>
    </location>
</feature>
<dbReference type="Gene3D" id="2.120.10.80">
    <property type="entry name" value="Kelch-type beta propeller"/>
    <property type="match status" value="2"/>
</dbReference>
<proteinExistence type="predicted"/>
<evidence type="ECO:0000313" key="6">
    <source>
        <dbReference type="EMBL" id="KDN41422.1"/>
    </source>
</evidence>
<dbReference type="Proteomes" id="UP000027361">
    <property type="component" value="Unassembled WGS sequence"/>
</dbReference>
<comment type="caution">
    <text evidence="6">The sequence shown here is derived from an EMBL/GenBank/DDBJ whole genome shotgun (WGS) entry which is preliminary data.</text>
</comment>
<dbReference type="InterPro" id="IPR056737">
    <property type="entry name" value="Beta-prop_ATRN-MKLN-like"/>
</dbReference>
<keyword evidence="1" id="KW-0880">Kelch repeat</keyword>
<dbReference type="InterPro" id="IPR052456">
    <property type="entry name" value="CTLH_complex_component"/>
</dbReference>
<dbReference type="OMA" id="NKQDYKH"/>